<sequence>MPVSQRCTDPRRPTHREIMDAFTREMFMRDFWDGVIILSGDELLSGNQPAKEDRDQGMKVESSQT</sequence>
<organism evidence="2 3">
    <name type="scientific">Turnera subulata</name>
    <dbReference type="NCBI Taxonomy" id="218843"/>
    <lineage>
        <taxon>Eukaryota</taxon>
        <taxon>Viridiplantae</taxon>
        <taxon>Streptophyta</taxon>
        <taxon>Embryophyta</taxon>
        <taxon>Tracheophyta</taxon>
        <taxon>Spermatophyta</taxon>
        <taxon>Magnoliopsida</taxon>
        <taxon>eudicotyledons</taxon>
        <taxon>Gunneridae</taxon>
        <taxon>Pentapetalae</taxon>
        <taxon>rosids</taxon>
        <taxon>fabids</taxon>
        <taxon>Malpighiales</taxon>
        <taxon>Passifloraceae</taxon>
        <taxon>Turnera</taxon>
    </lineage>
</organism>
<accession>A0A9Q0G0C5</accession>
<dbReference type="AlphaFoldDB" id="A0A9Q0G0C5"/>
<keyword evidence="3" id="KW-1185">Reference proteome</keyword>
<proteinExistence type="predicted"/>
<dbReference type="Proteomes" id="UP001141552">
    <property type="component" value="Unassembled WGS sequence"/>
</dbReference>
<evidence type="ECO:0000256" key="1">
    <source>
        <dbReference type="SAM" id="MobiDB-lite"/>
    </source>
</evidence>
<protein>
    <submittedName>
        <fullName evidence="2">Uncharacterized protein</fullName>
    </submittedName>
</protein>
<comment type="caution">
    <text evidence="2">The sequence shown here is derived from an EMBL/GenBank/DDBJ whole genome shotgun (WGS) entry which is preliminary data.</text>
</comment>
<dbReference type="EMBL" id="JAKUCV010003182">
    <property type="protein sequence ID" value="KAJ4839842.1"/>
    <property type="molecule type" value="Genomic_DNA"/>
</dbReference>
<gene>
    <name evidence="2" type="ORF">Tsubulata_010073</name>
</gene>
<reference evidence="2" key="2">
    <citation type="journal article" date="2023" name="Plants (Basel)">
        <title>Annotation of the Turnera subulata (Passifloraceae) Draft Genome Reveals the S-Locus Evolved after the Divergence of Turneroideae from Passifloroideae in a Stepwise Manner.</title>
        <authorList>
            <person name="Henning P.M."/>
            <person name="Roalson E.H."/>
            <person name="Mir W."/>
            <person name="McCubbin A.G."/>
            <person name="Shore J.S."/>
        </authorList>
    </citation>
    <scope>NUCLEOTIDE SEQUENCE</scope>
    <source>
        <strain evidence="2">F60SS</strain>
    </source>
</reference>
<name>A0A9Q0G0C5_9ROSI</name>
<feature type="non-terminal residue" evidence="2">
    <location>
        <position position="65"/>
    </location>
</feature>
<evidence type="ECO:0000313" key="2">
    <source>
        <dbReference type="EMBL" id="KAJ4839842.1"/>
    </source>
</evidence>
<evidence type="ECO:0000313" key="3">
    <source>
        <dbReference type="Proteomes" id="UP001141552"/>
    </source>
</evidence>
<reference evidence="2" key="1">
    <citation type="submission" date="2022-02" db="EMBL/GenBank/DDBJ databases">
        <authorList>
            <person name="Henning P.M."/>
            <person name="McCubbin A.G."/>
            <person name="Shore J.S."/>
        </authorList>
    </citation>
    <scope>NUCLEOTIDE SEQUENCE</scope>
    <source>
        <strain evidence="2">F60SS</strain>
        <tissue evidence="2">Leaves</tissue>
    </source>
</reference>
<feature type="region of interest" description="Disordered" evidence="1">
    <location>
        <begin position="43"/>
        <end position="65"/>
    </location>
</feature>